<name>A0ACC0YHS5_9ROSI</name>
<organism evidence="1 2">
    <name type="scientific">Pistacia integerrima</name>
    <dbReference type="NCBI Taxonomy" id="434235"/>
    <lineage>
        <taxon>Eukaryota</taxon>
        <taxon>Viridiplantae</taxon>
        <taxon>Streptophyta</taxon>
        <taxon>Embryophyta</taxon>
        <taxon>Tracheophyta</taxon>
        <taxon>Spermatophyta</taxon>
        <taxon>Magnoliopsida</taxon>
        <taxon>eudicotyledons</taxon>
        <taxon>Gunneridae</taxon>
        <taxon>Pentapetalae</taxon>
        <taxon>rosids</taxon>
        <taxon>malvids</taxon>
        <taxon>Sapindales</taxon>
        <taxon>Anacardiaceae</taxon>
        <taxon>Pistacia</taxon>
    </lineage>
</organism>
<keyword evidence="2" id="KW-1185">Reference proteome</keyword>
<gene>
    <name evidence="1" type="ORF">Pint_26167</name>
</gene>
<protein>
    <submittedName>
        <fullName evidence="1">Uncharacterized protein</fullName>
    </submittedName>
</protein>
<sequence>MAKDEHGSKFLCQVLSFQKDSWIVSRVFEMVLKFTLEVVTSQHGRFVFGKLIESCNDDQLGLITFRIASDDHLFINASRDINGSSSIKKLIRVLGKSRTNLLEEIMTTLGRNFELLMVDKTGSSVILLSLDNNYFKKNDIVYQAALEHCLTVANHEKGCISMNKFIDEMRSPRRKQILLLISMNAACVAKNPFGNYVLQHVLDLEDPELIEKVFSALRGRFIDLSMRKGGSHVVERCLKYDNFMHYVVEEFLESNRIVEVANHSFGNYVVQTALRETMRVNRSLHERLVMKLKEHRGDLLQFGRGKHVYNRIL</sequence>
<dbReference type="Proteomes" id="UP001163603">
    <property type="component" value="Chromosome 7"/>
</dbReference>
<dbReference type="EMBL" id="CM047742">
    <property type="protein sequence ID" value="KAJ0035692.1"/>
    <property type="molecule type" value="Genomic_DNA"/>
</dbReference>
<comment type="caution">
    <text evidence="1">The sequence shown here is derived from an EMBL/GenBank/DDBJ whole genome shotgun (WGS) entry which is preliminary data.</text>
</comment>
<accession>A0ACC0YHS5</accession>
<reference evidence="2" key="1">
    <citation type="journal article" date="2023" name="G3 (Bethesda)">
        <title>Genome assembly and association tests identify interacting loci associated with vigor, precocity, and sex in interspecific pistachio rootstocks.</title>
        <authorList>
            <person name="Palmer W."/>
            <person name="Jacygrad E."/>
            <person name="Sagayaradj S."/>
            <person name="Cavanaugh K."/>
            <person name="Han R."/>
            <person name="Bertier L."/>
            <person name="Beede B."/>
            <person name="Kafkas S."/>
            <person name="Golino D."/>
            <person name="Preece J."/>
            <person name="Michelmore R."/>
        </authorList>
    </citation>
    <scope>NUCLEOTIDE SEQUENCE [LARGE SCALE GENOMIC DNA]</scope>
</reference>
<proteinExistence type="predicted"/>
<evidence type="ECO:0000313" key="1">
    <source>
        <dbReference type="EMBL" id="KAJ0035692.1"/>
    </source>
</evidence>
<evidence type="ECO:0000313" key="2">
    <source>
        <dbReference type="Proteomes" id="UP001163603"/>
    </source>
</evidence>